<dbReference type="Proteomes" id="UP001152795">
    <property type="component" value="Unassembled WGS sequence"/>
</dbReference>
<protein>
    <submittedName>
        <fullName evidence="2">Uncharacterized protein</fullName>
    </submittedName>
</protein>
<feature type="region of interest" description="Disordered" evidence="1">
    <location>
        <begin position="163"/>
        <end position="183"/>
    </location>
</feature>
<evidence type="ECO:0000256" key="1">
    <source>
        <dbReference type="SAM" id="MobiDB-lite"/>
    </source>
</evidence>
<evidence type="ECO:0000313" key="3">
    <source>
        <dbReference type="Proteomes" id="UP001152795"/>
    </source>
</evidence>
<keyword evidence="3" id="KW-1185">Reference proteome</keyword>
<reference evidence="2" key="1">
    <citation type="submission" date="2020-04" db="EMBL/GenBank/DDBJ databases">
        <authorList>
            <person name="Alioto T."/>
            <person name="Alioto T."/>
            <person name="Gomez Garrido J."/>
        </authorList>
    </citation>
    <scope>NUCLEOTIDE SEQUENCE</scope>
    <source>
        <strain evidence="2">A484AB</strain>
    </source>
</reference>
<feature type="compositionally biased region" description="Basic and acidic residues" evidence="1">
    <location>
        <begin position="165"/>
        <end position="183"/>
    </location>
</feature>
<evidence type="ECO:0000313" key="2">
    <source>
        <dbReference type="EMBL" id="CAB3991239.1"/>
    </source>
</evidence>
<comment type="caution">
    <text evidence="2">The sequence shown here is derived from an EMBL/GenBank/DDBJ whole genome shotgun (WGS) entry which is preliminary data.</text>
</comment>
<dbReference type="AlphaFoldDB" id="A0A7D9HRP4"/>
<dbReference type="EMBL" id="CACRXK020001811">
    <property type="protein sequence ID" value="CAB3991239.1"/>
    <property type="molecule type" value="Genomic_DNA"/>
</dbReference>
<name>A0A7D9HRP4_PARCT</name>
<organism evidence="2 3">
    <name type="scientific">Paramuricea clavata</name>
    <name type="common">Red gorgonian</name>
    <name type="synonym">Violescent sea-whip</name>
    <dbReference type="NCBI Taxonomy" id="317549"/>
    <lineage>
        <taxon>Eukaryota</taxon>
        <taxon>Metazoa</taxon>
        <taxon>Cnidaria</taxon>
        <taxon>Anthozoa</taxon>
        <taxon>Octocorallia</taxon>
        <taxon>Malacalcyonacea</taxon>
        <taxon>Plexauridae</taxon>
        <taxon>Paramuricea</taxon>
    </lineage>
</organism>
<proteinExistence type="predicted"/>
<sequence>MTRIPKHDENVQAEINAENSNPLLTGGGDRTGVATKVIKRCRFRRRALRFIMIGRCSDATRQLMEQGGSRATIKKNLGDILETFKESGPLHTQLEEHLQDDEQLLDDMMTLADIKLEVNTITGWCKNIWMREHQDPTIVVSFKIVLCVADRLLSYNRKTQTNQDEFDKQYEENRETDEQRKRAPRYRESCPLCKASRSIRELKPDVECRRHDRQEEEDWIPKKIQFQKDRNVELRTVWKDPS</sequence>
<gene>
    <name evidence="2" type="ORF">PACLA_8A048672</name>
</gene>
<accession>A0A7D9HRP4</accession>